<name>B9RWZ9_RICCO</name>
<evidence type="ECO:0000313" key="1">
    <source>
        <dbReference type="EMBL" id="EEF44154.1"/>
    </source>
</evidence>
<protein>
    <submittedName>
        <fullName evidence="1">Uncharacterized protein</fullName>
    </submittedName>
</protein>
<reference evidence="2" key="1">
    <citation type="journal article" date="2010" name="Nat. Biotechnol.">
        <title>Draft genome sequence of the oilseed species Ricinus communis.</title>
        <authorList>
            <person name="Chan A.P."/>
            <person name="Crabtree J."/>
            <person name="Zhao Q."/>
            <person name="Lorenzi H."/>
            <person name="Orvis J."/>
            <person name="Puiu D."/>
            <person name="Melake-Berhan A."/>
            <person name="Jones K.M."/>
            <person name="Redman J."/>
            <person name="Chen G."/>
            <person name="Cahoon E.B."/>
            <person name="Gedil M."/>
            <person name="Stanke M."/>
            <person name="Haas B.J."/>
            <person name="Wortman J.R."/>
            <person name="Fraser-Liggett C.M."/>
            <person name="Ravel J."/>
            <person name="Rabinowicz P.D."/>
        </authorList>
    </citation>
    <scope>NUCLEOTIDE SEQUENCE [LARGE SCALE GENOMIC DNA]</scope>
    <source>
        <strain evidence="2">cv. Hale</strain>
    </source>
</reference>
<dbReference type="AlphaFoldDB" id="B9RWZ9"/>
<accession>B9RWZ9</accession>
<gene>
    <name evidence="1" type="ORF">RCOM_1708090</name>
</gene>
<dbReference type="InParanoid" id="B9RWZ9"/>
<proteinExistence type="predicted"/>
<keyword evidence="2" id="KW-1185">Reference proteome</keyword>
<dbReference type="EMBL" id="EQ973825">
    <property type="protein sequence ID" value="EEF44154.1"/>
    <property type="molecule type" value="Genomic_DNA"/>
</dbReference>
<dbReference type="Proteomes" id="UP000008311">
    <property type="component" value="Unassembled WGS sequence"/>
</dbReference>
<sequence length="94" mass="10769">MSMSFALVAKVQILYCQRRTVSFFFDARSVVLDDQLPQLKLVLLPGLAAEMQGHEPFRAELCCYVCSIKCRYMRLLKLRCAAENFMGHVLQPLP</sequence>
<organism evidence="1 2">
    <name type="scientific">Ricinus communis</name>
    <name type="common">Castor bean</name>
    <dbReference type="NCBI Taxonomy" id="3988"/>
    <lineage>
        <taxon>Eukaryota</taxon>
        <taxon>Viridiplantae</taxon>
        <taxon>Streptophyta</taxon>
        <taxon>Embryophyta</taxon>
        <taxon>Tracheophyta</taxon>
        <taxon>Spermatophyta</taxon>
        <taxon>Magnoliopsida</taxon>
        <taxon>eudicotyledons</taxon>
        <taxon>Gunneridae</taxon>
        <taxon>Pentapetalae</taxon>
        <taxon>rosids</taxon>
        <taxon>fabids</taxon>
        <taxon>Malpighiales</taxon>
        <taxon>Euphorbiaceae</taxon>
        <taxon>Acalyphoideae</taxon>
        <taxon>Acalypheae</taxon>
        <taxon>Ricinus</taxon>
    </lineage>
</organism>
<evidence type="ECO:0000313" key="2">
    <source>
        <dbReference type="Proteomes" id="UP000008311"/>
    </source>
</evidence>